<evidence type="ECO:0000313" key="2">
    <source>
        <dbReference type="EMBL" id="THU94210.1"/>
    </source>
</evidence>
<keyword evidence="3" id="KW-1185">Reference proteome</keyword>
<accession>A0A4S8LXG2</accession>
<reference evidence="2 3" key="1">
    <citation type="journal article" date="2019" name="Nat. Ecol. Evol.">
        <title>Megaphylogeny resolves global patterns of mushroom evolution.</title>
        <authorList>
            <person name="Varga T."/>
            <person name="Krizsan K."/>
            <person name="Foldi C."/>
            <person name="Dima B."/>
            <person name="Sanchez-Garcia M."/>
            <person name="Sanchez-Ramirez S."/>
            <person name="Szollosi G.J."/>
            <person name="Szarkandi J.G."/>
            <person name="Papp V."/>
            <person name="Albert L."/>
            <person name="Andreopoulos W."/>
            <person name="Angelini C."/>
            <person name="Antonin V."/>
            <person name="Barry K.W."/>
            <person name="Bougher N.L."/>
            <person name="Buchanan P."/>
            <person name="Buyck B."/>
            <person name="Bense V."/>
            <person name="Catcheside P."/>
            <person name="Chovatia M."/>
            <person name="Cooper J."/>
            <person name="Damon W."/>
            <person name="Desjardin D."/>
            <person name="Finy P."/>
            <person name="Geml J."/>
            <person name="Haridas S."/>
            <person name="Hughes K."/>
            <person name="Justo A."/>
            <person name="Karasinski D."/>
            <person name="Kautmanova I."/>
            <person name="Kiss B."/>
            <person name="Kocsube S."/>
            <person name="Kotiranta H."/>
            <person name="LaButti K.M."/>
            <person name="Lechner B.E."/>
            <person name="Liimatainen K."/>
            <person name="Lipzen A."/>
            <person name="Lukacs Z."/>
            <person name="Mihaltcheva S."/>
            <person name="Morgado L.N."/>
            <person name="Niskanen T."/>
            <person name="Noordeloos M.E."/>
            <person name="Ohm R.A."/>
            <person name="Ortiz-Santana B."/>
            <person name="Ovrebo C."/>
            <person name="Racz N."/>
            <person name="Riley R."/>
            <person name="Savchenko A."/>
            <person name="Shiryaev A."/>
            <person name="Soop K."/>
            <person name="Spirin V."/>
            <person name="Szebenyi C."/>
            <person name="Tomsovsky M."/>
            <person name="Tulloss R.E."/>
            <person name="Uehling J."/>
            <person name="Grigoriev I.V."/>
            <person name="Vagvolgyi C."/>
            <person name="Papp T."/>
            <person name="Martin F.M."/>
            <person name="Miettinen O."/>
            <person name="Hibbett D.S."/>
            <person name="Nagy L.G."/>
        </authorList>
    </citation>
    <scope>NUCLEOTIDE SEQUENCE [LARGE SCALE GENOMIC DNA]</scope>
    <source>
        <strain evidence="2 3">CBS 962.96</strain>
    </source>
</reference>
<organism evidence="2 3">
    <name type="scientific">Dendrothele bispora (strain CBS 962.96)</name>
    <dbReference type="NCBI Taxonomy" id="1314807"/>
    <lineage>
        <taxon>Eukaryota</taxon>
        <taxon>Fungi</taxon>
        <taxon>Dikarya</taxon>
        <taxon>Basidiomycota</taxon>
        <taxon>Agaricomycotina</taxon>
        <taxon>Agaricomycetes</taxon>
        <taxon>Agaricomycetidae</taxon>
        <taxon>Agaricales</taxon>
        <taxon>Agaricales incertae sedis</taxon>
        <taxon>Dendrothele</taxon>
    </lineage>
</organism>
<evidence type="ECO:0000313" key="1">
    <source>
        <dbReference type="EMBL" id="THU90908.1"/>
    </source>
</evidence>
<name>A0A4S8LXG2_DENBC</name>
<dbReference type="Proteomes" id="UP000297245">
    <property type="component" value="Unassembled WGS sequence"/>
</dbReference>
<protein>
    <submittedName>
        <fullName evidence="2">Uncharacterized protein</fullName>
    </submittedName>
</protein>
<dbReference type="AlphaFoldDB" id="A0A4S8LXG2"/>
<dbReference type="EMBL" id="ML179229">
    <property type="protein sequence ID" value="THU94210.1"/>
    <property type="molecule type" value="Genomic_DNA"/>
</dbReference>
<sequence>MHSIAQQVVQSGVDMKNFTEGETLDPSYLLSCLSYHHLVSLVYRLAVTTLSPISM</sequence>
<gene>
    <name evidence="2" type="ORF">K435DRAFT_779492</name>
    <name evidence="1" type="ORF">K435DRAFT_780993</name>
</gene>
<dbReference type="EMBL" id="ML179321">
    <property type="protein sequence ID" value="THU90908.1"/>
    <property type="molecule type" value="Genomic_DNA"/>
</dbReference>
<evidence type="ECO:0000313" key="3">
    <source>
        <dbReference type="Proteomes" id="UP000297245"/>
    </source>
</evidence>
<proteinExistence type="predicted"/>